<dbReference type="AlphaFoldDB" id="A0A497EX08"/>
<reference evidence="2 3" key="1">
    <citation type="submission" date="2018-06" db="EMBL/GenBank/DDBJ databases">
        <title>Extensive metabolic versatility and redundancy in microbially diverse, dynamic hydrothermal sediments.</title>
        <authorList>
            <person name="Dombrowski N."/>
            <person name="Teske A."/>
            <person name="Baker B.J."/>
        </authorList>
    </citation>
    <scope>NUCLEOTIDE SEQUENCE [LARGE SCALE GENOMIC DNA]</scope>
    <source>
        <strain evidence="2">B29_G17</strain>
    </source>
</reference>
<feature type="non-terminal residue" evidence="2">
    <location>
        <position position="74"/>
    </location>
</feature>
<keyword evidence="1" id="KW-0472">Membrane</keyword>
<keyword evidence="1" id="KW-1133">Transmembrane helix</keyword>
<evidence type="ECO:0000313" key="2">
    <source>
        <dbReference type="EMBL" id="RLE51765.1"/>
    </source>
</evidence>
<feature type="transmembrane region" description="Helical" evidence="1">
    <location>
        <begin position="12"/>
        <end position="45"/>
    </location>
</feature>
<dbReference type="EMBL" id="QMQZ01000032">
    <property type="protein sequence ID" value="RLE51765.1"/>
    <property type="molecule type" value="Genomic_DNA"/>
</dbReference>
<keyword evidence="1" id="KW-0812">Transmembrane</keyword>
<gene>
    <name evidence="2" type="ORF">DRJ20_01495</name>
</gene>
<evidence type="ECO:0000313" key="3">
    <source>
        <dbReference type="Proteomes" id="UP000268446"/>
    </source>
</evidence>
<feature type="transmembrane region" description="Helical" evidence="1">
    <location>
        <begin position="51"/>
        <end position="73"/>
    </location>
</feature>
<accession>A0A497EX08</accession>
<protein>
    <submittedName>
        <fullName evidence="2">Uncharacterized protein</fullName>
    </submittedName>
</protein>
<name>A0A497EX08_9CREN</name>
<sequence length="74" mass="8187">MHGSKLLIMPSWLQGIIFVLRGIGGFVPSMLIYWISLGIAIALSGFVMVDWFIFSVSMIVLAILLDAATYIVIR</sequence>
<dbReference type="Proteomes" id="UP000268446">
    <property type="component" value="Unassembled WGS sequence"/>
</dbReference>
<evidence type="ECO:0000256" key="1">
    <source>
        <dbReference type="SAM" id="Phobius"/>
    </source>
</evidence>
<organism evidence="2 3">
    <name type="scientific">Thermoproteota archaeon</name>
    <dbReference type="NCBI Taxonomy" id="2056631"/>
    <lineage>
        <taxon>Archaea</taxon>
        <taxon>Thermoproteota</taxon>
    </lineage>
</organism>
<comment type="caution">
    <text evidence="2">The sequence shown here is derived from an EMBL/GenBank/DDBJ whole genome shotgun (WGS) entry which is preliminary data.</text>
</comment>
<proteinExistence type="predicted"/>